<dbReference type="InterPro" id="IPR001849">
    <property type="entry name" value="PH_domain"/>
</dbReference>
<evidence type="ECO:0000313" key="4">
    <source>
        <dbReference type="Proteomes" id="UP000218231"/>
    </source>
</evidence>
<reference evidence="3 4" key="1">
    <citation type="journal article" date="2017" name="Curr. Biol.">
        <title>Genome architecture and evolution of a unichromosomal asexual nematode.</title>
        <authorList>
            <person name="Fradin H."/>
            <person name="Zegar C."/>
            <person name="Gutwein M."/>
            <person name="Lucas J."/>
            <person name="Kovtun M."/>
            <person name="Corcoran D."/>
            <person name="Baugh L.R."/>
            <person name="Kiontke K."/>
            <person name="Gunsalus K."/>
            <person name="Fitch D.H."/>
            <person name="Piano F."/>
        </authorList>
    </citation>
    <scope>NUCLEOTIDE SEQUENCE [LARGE SCALE GENOMIC DNA]</scope>
    <source>
        <strain evidence="3">PF1309</strain>
    </source>
</reference>
<feature type="region of interest" description="Disordered" evidence="1">
    <location>
        <begin position="530"/>
        <end position="572"/>
    </location>
</feature>
<dbReference type="Proteomes" id="UP000218231">
    <property type="component" value="Unassembled WGS sequence"/>
</dbReference>
<evidence type="ECO:0000313" key="3">
    <source>
        <dbReference type="EMBL" id="PAV81246.1"/>
    </source>
</evidence>
<feature type="compositionally biased region" description="Low complexity" evidence="1">
    <location>
        <begin position="728"/>
        <end position="760"/>
    </location>
</feature>
<gene>
    <name evidence="3" type="ORF">WR25_08461</name>
</gene>
<protein>
    <recommendedName>
        <fullName evidence="2">PH domain-containing protein</fullName>
    </recommendedName>
</protein>
<evidence type="ECO:0000259" key="2">
    <source>
        <dbReference type="PROSITE" id="PS50003"/>
    </source>
</evidence>
<feature type="domain" description="PH" evidence="2">
    <location>
        <begin position="13"/>
        <end position="113"/>
    </location>
</feature>
<feature type="region of interest" description="Disordered" evidence="1">
    <location>
        <begin position="305"/>
        <end position="326"/>
    </location>
</feature>
<keyword evidence="4" id="KW-1185">Reference proteome</keyword>
<dbReference type="EMBL" id="LIAE01007190">
    <property type="protein sequence ID" value="PAV81246.1"/>
    <property type="molecule type" value="Genomic_DNA"/>
</dbReference>
<feature type="compositionally biased region" description="Low complexity" evidence="1">
    <location>
        <begin position="313"/>
        <end position="326"/>
    </location>
</feature>
<dbReference type="OrthoDB" id="946068at2759"/>
<feature type="compositionally biased region" description="Low complexity" evidence="1">
    <location>
        <begin position="547"/>
        <end position="565"/>
    </location>
</feature>
<dbReference type="AlphaFoldDB" id="A0A2A2L4R7"/>
<dbReference type="InterPro" id="IPR011993">
    <property type="entry name" value="PH-like_dom_sf"/>
</dbReference>
<dbReference type="STRING" id="2018661.A0A2A2L4R7"/>
<feature type="region of interest" description="Disordered" evidence="1">
    <location>
        <begin position="967"/>
        <end position="1039"/>
    </location>
</feature>
<dbReference type="SMART" id="SM00233">
    <property type="entry name" value="PH"/>
    <property type="match status" value="1"/>
</dbReference>
<feature type="region of interest" description="Disordered" evidence="1">
    <location>
        <begin position="670"/>
        <end position="705"/>
    </location>
</feature>
<proteinExistence type="predicted"/>
<dbReference type="SUPFAM" id="SSF50729">
    <property type="entry name" value="PH domain-like"/>
    <property type="match status" value="1"/>
</dbReference>
<feature type="compositionally biased region" description="Basic residues" evidence="1">
    <location>
        <begin position="718"/>
        <end position="727"/>
    </location>
</feature>
<accession>A0A2A2L4R7</accession>
<feature type="compositionally biased region" description="Polar residues" evidence="1">
    <location>
        <begin position="970"/>
        <end position="979"/>
    </location>
</feature>
<feature type="compositionally biased region" description="Low complexity" evidence="1">
    <location>
        <begin position="768"/>
        <end position="778"/>
    </location>
</feature>
<dbReference type="PROSITE" id="PS50003">
    <property type="entry name" value="PH_DOMAIN"/>
    <property type="match status" value="1"/>
</dbReference>
<sequence>MSTALSAIEETAGVVKSGNVAIVCASNKSKKSFYGVLSERAFEFFESEKTSRKKKPAKFVVDLTLIFNVHTDHLDLKLKRCVCVMTQSDTICIKGDNETQTAEWFASLMSVVVPARALKLGRPVMHREFFECAWDVEISPNPKLKRPPKPEDPPLSNFAVKRPEFIGPMRLCFYPHTIILAQRRAEPTNVGCPVSGFPPFKMEHFVELSRHFIPFYGFYEKYFLLKIGRGSPLGACELWASCESEEIAFDMHSKLQQIIERERDKRKIMAESNAPLPGITASAPPTRSAHRERAHTNATRLRVGSVNANPTDSSSAIPSTPSLSLPSASLTTRHRRILLRDAKNFLLDSFDEDFILPGGDLRPRASLGSASVAHLESATARRVGSPASLCSLSGRKPSSSSLTGRPIFAGATNDTNSPCGSTASVFHPSSCRSACIEEESGIYQPMETVRRMPVTISPHSTSASGYPQQRHERDMQIYTQYQRSLRQTSPILGITTGDETEDSGGTLRLEGTVSEGYPSPKQARTLHGISEARRNSKDMWSSDGDELSSMGGSSSIGGSSSHGMTGSMGGISANETDIRQATYTLMDPADWQNAGSTSHLVVPNSLSLSEREKYNLEEVRSYVSDSSDSCYSSMAAHSSAVNNPPRAYSFGGRTAHVKTVSTAMADSVIDSGSSLDSKPAEPVCSTSINNNQDDPRKRAFSLGNKGLLTELRKPFRKISQHATRNRQSHASASHSGGSLGSSAASFGPTSTSSNQLSTSNEQGEYVRNRSGSFGSGRSTPYSRRGNMTDNHLVEMDFGSNLGRSGSGSVASVDSSCRSRTSSFGCAVHKNADLLVEEETPILAKQLEEISMNSVGTSRSNVTGGKQLAARANEQAKQKFAAEVAKTLEPTISESDYVITEPSELRKKSKEVSCTKPTVDVRTSQLFETIEENASGKSSRASSSPDYEMFEAASSNNLLPTSVINPLPISKRSSVPSLPESSKDKPVQPPARQSVQDDSHLDYACLVPVASPSRQRSRSGVLSQQQADGTPSDYTAVRPL</sequence>
<feature type="compositionally biased region" description="Polar residues" evidence="1">
    <location>
        <begin position="1011"/>
        <end position="1032"/>
    </location>
</feature>
<name>A0A2A2L4R7_9BILA</name>
<feature type="region of interest" description="Disordered" evidence="1">
    <location>
        <begin position="718"/>
        <end position="787"/>
    </location>
</feature>
<evidence type="ECO:0000256" key="1">
    <source>
        <dbReference type="SAM" id="MobiDB-lite"/>
    </source>
</evidence>
<comment type="caution">
    <text evidence="3">The sequence shown here is derived from an EMBL/GenBank/DDBJ whole genome shotgun (WGS) entry which is preliminary data.</text>
</comment>
<organism evidence="3 4">
    <name type="scientific">Diploscapter pachys</name>
    <dbReference type="NCBI Taxonomy" id="2018661"/>
    <lineage>
        <taxon>Eukaryota</taxon>
        <taxon>Metazoa</taxon>
        <taxon>Ecdysozoa</taxon>
        <taxon>Nematoda</taxon>
        <taxon>Chromadorea</taxon>
        <taxon>Rhabditida</taxon>
        <taxon>Rhabditina</taxon>
        <taxon>Rhabditomorpha</taxon>
        <taxon>Rhabditoidea</taxon>
        <taxon>Rhabditidae</taxon>
        <taxon>Diploscapter</taxon>
    </lineage>
</organism>
<dbReference type="Gene3D" id="2.30.29.30">
    <property type="entry name" value="Pleckstrin-homology domain (PH domain)/Phosphotyrosine-binding domain (PTB)"/>
    <property type="match status" value="2"/>
</dbReference>